<reference evidence="1" key="1">
    <citation type="submission" date="2022-10" db="EMBL/GenBank/DDBJ databases">
        <title>Genome Sequence of Xylaria curta.</title>
        <authorList>
            <person name="Buettner E."/>
        </authorList>
    </citation>
    <scope>NUCLEOTIDE SEQUENCE</scope>
    <source>
        <strain evidence="1">Babe10</strain>
    </source>
</reference>
<proteinExistence type="predicted"/>
<dbReference type="Proteomes" id="UP001143856">
    <property type="component" value="Unassembled WGS sequence"/>
</dbReference>
<accession>A0ACC1P956</accession>
<evidence type="ECO:0000313" key="2">
    <source>
        <dbReference type="Proteomes" id="UP001143856"/>
    </source>
</evidence>
<organism evidence="1 2">
    <name type="scientific">Xylaria curta</name>
    <dbReference type="NCBI Taxonomy" id="42375"/>
    <lineage>
        <taxon>Eukaryota</taxon>
        <taxon>Fungi</taxon>
        <taxon>Dikarya</taxon>
        <taxon>Ascomycota</taxon>
        <taxon>Pezizomycotina</taxon>
        <taxon>Sordariomycetes</taxon>
        <taxon>Xylariomycetidae</taxon>
        <taxon>Xylariales</taxon>
        <taxon>Xylariaceae</taxon>
        <taxon>Xylaria</taxon>
    </lineage>
</organism>
<protein>
    <submittedName>
        <fullName evidence="1">Uncharacterized protein</fullName>
    </submittedName>
</protein>
<sequence>MSDRSDRDDDQHSDIGGDQHSDIDDGMSTERESNESETDQGDGFFDLEAEETDGYNDDDDDDIDDDHYSFPQFPRLPLELRIMIWEALDPDLKSKARIFDFGVVEDAQHEIDLWESATLEQQTAPARALLTTNRESRRIALAYYPDVITLRHGYGIRFNSANDIILLHLLRDFDHDITLGPWCDKISNIAFYYSDSGPFSPTHPLNIVDRVAHYCSNLKTVFHCYEAGNFGHHKLGWSVAESSRQFYLETFEEEYGLGEDFKALYCWPDTTLHADFAESVDVSYTLDFPSMPKVRSVPIWPMAHYAFDSGLAYYDKVKCYYERNVGRDDDAESEWSGSYPYEIEQNDDYELDDFVVDSSSEGGDEASDEEDDDVDVHRPDGLSVHEISSDGDGDEHGAGFGQDPDTFDGFSPLQDPSDDEVNGNLPNATSVVYDVGSSEGHASDAPSPEEQLRAARSSGRRKRRIVSSDDEGGDEDGDVPAIENHSRVSKRARFASLDIEDDEDGSGNGATFEVEESSRPKKRAFVVLSDSEDEEDDVRNHRERRRRPGHDFDDDGDENDEESEEESDGEDEQESPASKPVSLLARLRQFRSDVPVSPEGGSPNSAEDYDEDEEVYAEQEERAFSEVEFPESAEEDGDEDGW</sequence>
<dbReference type="EMBL" id="JAPDGR010000660">
    <property type="protein sequence ID" value="KAJ2988347.1"/>
    <property type="molecule type" value="Genomic_DNA"/>
</dbReference>
<comment type="caution">
    <text evidence="1">The sequence shown here is derived from an EMBL/GenBank/DDBJ whole genome shotgun (WGS) entry which is preliminary data.</text>
</comment>
<evidence type="ECO:0000313" key="1">
    <source>
        <dbReference type="EMBL" id="KAJ2988347.1"/>
    </source>
</evidence>
<keyword evidence="2" id="KW-1185">Reference proteome</keyword>
<name>A0ACC1P956_9PEZI</name>
<gene>
    <name evidence="1" type="ORF">NUW58_g4026</name>
</gene>